<dbReference type="OrthoDB" id="8221829at2"/>
<accession>A0A286GDX1</accession>
<keyword evidence="2" id="KW-0012">Acyltransferase</keyword>
<dbReference type="Pfam" id="PF00583">
    <property type="entry name" value="Acetyltransf_1"/>
    <property type="match status" value="1"/>
</dbReference>
<name>A0A286GDX1_9ACTN</name>
<dbReference type="InterPro" id="IPR016181">
    <property type="entry name" value="Acyl_CoA_acyltransferase"/>
</dbReference>
<evidence type="ECO:0000259" key="3">
    <source>
        <dbReference type="PROSITE" id="PS51186"/>
    </source>
</evidence>
<dbReference type="PANTHER" id="PTHR43877:SF1">
    <property type="entry name" value="ACETYLTRANSFERASE"/>
    <property type="match status" value="1"/>
</dbReference>
<dbReference type="AlphaFoldDB" id="A0A286GDX1"/>
<dbReference type="RefSeq" id="WP_097182137.1">
    <property type="nucleotide sequence ID" value="NZ_OCNK01000001.1"/>
</dbReference>
<keyword evidence="5" id="KW-1185">Reference proteome</keyword>
<dbReference type="SUPFAM" id="SSF55729">
    <property type="entry name" value="Acyl-CoA N-acyltransferases (Nat)"/>
    <property type="match status" value="1"/>
</dbReference>
<evidence type="ECO:0000256" key="1">
    <source>
        <dbReference type="ARBA" id="ARBA00022679"/>
    </source>
</evidence>
<feature type="domain" description="N-acetyltransferase" evidence="3">
    <location>
        <begin position="1"/>
        <end position="164"/>
    </location>
</feature>
<dbReference type="Proteomes" id="UP000219482">
    <property type="component" value="Unassembled WGS sequence"/>
</dbReference>
<gene>
    <name evidence="4" type="ORF">SAMN06272739_0264</name>
</gene>
<protein>
    <submittedName>
        <fullName evidence="4">Acetyltransferase (GNAT) family protein</fullName>
    </submittedName>
</protein>
<proteinExistence type="predicted"/>
<dbReference type="PANTHER" id="PTHR43877">
    <property type="entry name" value="AMINOALKYLPHOSPHONATE N-ACETYLTRANSFERASE-RELATED-RELATED"/>
    <property type="match status" value="1"/>
</dbReference>
<dbReference type="GO" id="GO:0016747">
    <property type="term" value="F:acyltransferase activity, transferring groups other than amino-acyl groups"/>
    <property type="evidence" value="ECO:0007669"/>
    <property type="project" value="InterPro"/>
</dbReference>
<organism evidence="4 5">
    <name type="scientific">Blastococcus haudaquaticus</name>
    <dbReference type="NCBI Taxonomy" id="1938745"/>
    <lineage>
        <taxon>Bacteria</taxon>
        <taxon>Bacillati</taxon>
        <taxon>Actinomycetota</taxon>
        <taxon>Actinomycetes</taxon>
        <taxon>Geodermatophilales</taxon>
        <taxon>Geodermatophilaceae</taxon>
        <taxon>Blastococcus</taxon>
    </lineage>
</organism>
<evidence type="ECO:0000256" key="2">
    <source>
        <dbReference type="ARBA" id="ARBA00023315"/>
    </source>
</evidence>
<dbReference type="CDD" id="cd04301">
    <property type="entry name" value="NAT_SF"/>
    <property type="match status" value="1"/>
</dbReference>
<dbReference type="Gene3D" id="3.40.630.30">
    <property type="match status" value="1"/>
</dbReference>
<sequence length="188" mass="19864">MPVVQLGPERCDALLAFFGSLPEGDRTFIKEEVTDPDTVRSWATDSSPGGRWVAVDTGGEGGDGTGDVIGYVAVRPLPGWSDHVGELRLVVSPTRRGSGLGRELARRAVVEGVSAGLSKLVVEVVAEQGAALALFTDLGFSGEALLRDHIRDRSGELRDLMVLAHHVSDTWSQMDAVGIGDELDASAT</sequence>
<keyword evidence="1 4" id="KW-0808">Transferase</keyword>
<dbReference type="InterPro" id="IPR050832">
    <property type="entry name" value="Bact_Acetyltransf"/>
</dbReference>
<reference evidence="5" key="1">
    <citation type="submission" date="2017-09" db="EMBL/GenBank/DDBJ databases">
        <authorList>
            <person name="Varghese N."/>
            <person name="Submissions S."/>
        </authorList>
    </citation>
    <scope>NUCLEOTIDE SEQUENCE [LARGE SCALE GENOMIC DNA]</scope>
    <source>
        <strain evidence="5">DSM 44270</strain>
    </source>
</reference>
<dbReference type="InterPro" id="IPR000182">
    <property type="entry name" value="GNAT_dom"/>
</dbReference>
<dbReference type="PROSITE" id="PS51186">
    <property type="entry name" value="GNAT"/>
    <property type="match status" value="1"/>
</dbReference>
<dbReference type="EMBL" id="OCNK01000001">
    <property type="protein sequence ID" value="SOD93339.1"/>
    <property type="molecule type" value="Genomic_DNA"/>
</dbReference>
<evidence type="ECO:0000313" key="5">
    <source>
        <dbReference type="Proteomes" id="UP000219482"/>
    </source>
</evidence>
<evidence type="ECO:0000313" key="4">
    <source>
        <dbReference type="EMBL" id="SOD93339.1"/>
    </source>
</evidence>